<dbReference type="GO" id="GO:0005768">
    <property type="term" value="C:endosome"/>
    <property type="evidence" value="ECO:0007669"/>
    <property type="project" value="EnsemblFungi"/>
</dbReference>
<feature type="domain" description="Calcineurin-like phosphoesterase" evidence="5">
    <location>
        <begin position="1"/>
        <end position="157"/>
    </location>
</feature>
<protein>
    <recommendedName>
        <fullName evidence="2 3">Vacuolar protein sorting-associated protein 29</fullName>
    </recommendedName>
</protein>
<evidence type="ECO:0000256" key="4">
    <source>
        <dbReference type="SAM" id="MobiDB-lite"/>
    </source>
</evidence>
<dbReference type="PhylomeDB" id="A7TFT1"/>
<dbReference type="GO" id="GO:0042147">
    <property type="term" value="P:retrograde transport, endosome to Golgi"/>
    <property type="evidence" value="ECO:0007669"/>
    <property type="project" value="EnsemblFungi"/>
</dbReference>
<dbReference type="Proteomes" id="UP000000267">
    <property type="component" value="Unassembled WGS sequence"/>
</dbReference>
<dbReference type="RefSeq" id="XP_001646747.1">
    <property type="nucleotide sequence ID" value="XM_001646697.1"/>
</dbReference>
<sequence length="314" mass="34913">MLLLALADAHIPDRAIDLPIKFKKLLNVSNKISRSVLLGNCTKSPSLLKFVNDISPNVTMVRGEFDNLKFLSTGKDNNPIENEIPVNAVIKVGNFKIGCCSGYMIVPKADPLSLLALARQLDVDILLWGGTHNVEAYTLEGKFFVNPGSCTGAFNTDWPISTNIETSDEEITGIDKSLNTDSTKEEEIVKEEEESVKEEENDNNSKENKKSKKKKKKKNNNNNNKAEAESNKTEAVSNANGTDLKQDQEPESKEGEKNIEDIELDIDMSEFEVSGSNIPSFTLLDIEESTCTLYIYLYMDGEVKVDKISYTKES</sequence>
<dbReference type="GO" id="GO:0005829">
    <property type="term" value="C:cytosol"/>
    <property type="evidence" value="ECO:0007669"/>
    <property type="project" value="GOC"/>
</dbReference>
<dbReference type="EMBL" id="DS480384">
    <property type="protein sequence ID" value="EDO18889.1"/>
    <property type="molecule type" value="Genomic_DNA"/>
</dbReference>
<reference evidence="6 7" key="1">
    <citation type="journal article" date="2007" name="Proc. Natl. Acad. Sci. U.S.A.">
        <title>Independent sorting-out of thousands of duplicated gene pairs in two yeast species descended from a whole-genome duplication.</title>
        <authorList>
            <person name="Scannell D.R."/>
            <person name="Frank A.C."/>
            <person name="Conant G.C."/>
            <person name="Byrne K.P."/>
            <person name="Woolfit M."/>
            <person name="Wolfe K.H."/>
        </authorList>
    </citation>
    <scope>NUCLEOTIDE SEQUENCE [LARGE SCALE GENOMIC DNA]</scope>
    <source>
        <strain evidence="7">ATCC 22028 / DSM 70294 / BCRC 21397 / CBS 2163 / NBRC 10782 / NRRL Y-8283 / UCD 57-17</strain>
    </source>
</reference>
<dbReference type="GO" id="GO:0140312">
    <property type="term" value="F:cargo adaptor activity"/>
    <property type="evidence" value="ECO:0007669"/>
    <property type="project" value="EnsemblFungi"/>
</dbReference>
<evidence type="ECO:0000256" key="2">
    <source>
        <dbReference type="ARBA" id="ARBA00017767"/>
    </source>
</evidence>
<dbReference type="FunCoup" id="A7TFT1">
    <property type="interactions" value="1108"/>
</dbReference>
<name>A7TFT1_VANPO</name>
<dbReference type="InterPro" id="IPR000979">
    <property type="entry name" value="Phosphodiesterase_MJ0936/Vps29"/>
</dbReference>
<dbReference type="InParanoid" id="A7TFT1"/>
<evidence type="ECO:0000313" key="7">
    <source>
        <dbReference type="Proteomes" id="UP000000267"/>
    </source>
</evidence>
<dbReference type="Gene3D" id="3.60.21.10">
    <property type="match status" value="2"/>
</dbReference>
<dbReference type="Pfam" id="PF12850">
    <property type="entry name" value="Metallophos_2"/>
    <property type="match status" value="1"/>
</dbReference>
<dbReference type="STRING" id="436907.A7TFT1"/>
<proteinExistence type="inferred from homology"/>
<dbReference type="InterPro" id="IPR029052">
    <property type="entry name" value="Metallo-depent_PP-like"/>
</dbReference>
<dbReference type="FunFam" id="3.60.21.10:FF:000100">
    <property type="entry name" value="Vacuolar protein sorting-associated protein 29"/>
    <property type="match status" value="1"/>
</dbReference>
<dbReference type="HOGENOM" id="CLU_063749_0_0_1"/>
<dbReference type="GO" id="GO:0170071">
    <property type="term" value="C:CROP complex"/>
    <property type="evidence" value="ECO:0007669"/>
    <property type="project" value="EnsemblFungi"/>
</dbReference>
<dbReference type="SUPFAM" id="SSF56300">
    <property type="entry name" value="Metallo-dependent phosphatases"/>
    <property type="match status" value="1"/>
</dbReference>
<dbReference type="AlphaFoldDB" id="A7TFT1"/>
<feature type="region of interest" description="Disordered" evidence="4">
    <location>
        <begin position="164"/>
        <end position="258"/>
    </location>
</feature>
<gene>
    <name evidence="6" type="ORF">Kpol_1023p58</name>
</gene>
<evidence type="ECO:0000313" key="6">
    <source>
        <dbReference type="EMBL" id="EDO18889.1"/>
    </source>
</evidence>
<dbReference type="GeneID" id="5547206"/>
<dbReference type="OMA" id="IGCCNGY"/>
<dbReference type="OrthoDB" id="10258130at2759"/>
<feature type="compositionally biased region" description="Acidic residues" evidence="4">
    <location>
        <begin position="188"/>
        <end position="202"/>
    </location>
</feature>
<feature type="compositionally biased region" description="Basic residues" evidence="4">
    <location>
        <begin position="209"/>
        <end position="219"/>
    </location>
</feature>
<dbReference type="InterPro" id="IPR024654">
    <property type="entry name" value="Calcineurin-like_PHP_lpxH"/>
</dbReference>
<keyword evidence="7" id="KW-1185">Reference proteome</keyword>
<accession>A7TFT1</accession>
<feature type="compositionally biased region" description="Basic and acidic residues" evidence="4">
    <location>
        <begin position="244"/>
        <end position="258"/>
    </location>
</feature>
<evidence type="ECO:0000256" key="1">
    <source>
        <dbReference type="ARBA" id="ARBA00005945"/>
    </source>
</evidence>
<dbReference type="KEGG" id="vpo:Kpol_1023p58"/>
<comment type="similarity">
    <text evidence="1 3">Belongs to the VPS29 family.</text>
</comment>
<dbReference type="NCBIfam" id="TIGR00040">
    <property type="entry name" value="yfcE"/>
    <property type="match status" value="1"/>
</dbReference>
<dbReference type="eggNOG" id="KOG3325">
    <property type="taxonomic scope" value="Eukaryota"/>
</dbReference>
<organism evidence="7">
    <name type="scientific">Vanderwaltozyma polyspora (strain ATCC 22028 / DSM 70294 / BCRC 21397 / CBS 2163 / NBRC 10782 / NRRL Y-8283 / UCD 57-17)</name>
    <name type="common">Kluyveromyces polysporus</name>
    <dbReference type="NCBI Taxonomy" id="436907"/>
    <lineage>
        <taxon>Eukaryota</taxon>
        <taxon>Fungi</taxon>
        <taxon>Dikarya</taxon>
        <taxon>Ascomycota</taxon>
        <taxon>Saccharomycotina</taxon>
        <taxon>Saccharomycetes</taxon>
        <taxon>Saccharomycetales</taxon>
        <taxon>Saccharomycetaceae</taxon>
        <taxon>Vanderwaltozyma</taxon>
    </lineage>
</organism>
<dbReference type="PANTHER" id="PTHR11124">
    <property type="entry name" value="VACUOLAR SORTING PROTEIN VPS29"/>
    <property type="match status" value="1"/>
</dbReference>
<dbReference type="GO" id="GO:0030906">
    <property type="term" value="C:retromer, cargo-selective complex"/>
    <property type="evidence" value="ECO:0007669"/>
    <property type="project" value="EnsemblFungi"/>
</dbReference>
<evidence type="ECO:0000256" key="3">
    <source>
        <dbReference type="RuleBase" id="RU362040"/>
    </source>
</evidence>
<evidence type="ECO:0000259" key="5">
    <source>
        <dbReference type="Pfam" id="PF12850"/>
    </source>
</evidence>